<evidence type="ECO:0000313" key="3">
    <source>
        <dbReference type="EMBL" id="CAE8610690.1"/>
    </source>
</evidence>
<gene>
    <name evidence="3" type="ORF">PGLA1383_LOCUS28495</name>
</gene>
<keyword evidence="4" id="KW-1185">Reference proteome</keyword>
<proteinExistence type="predicted"/>
<reference evidence="3" key="1">
    <citation type="submission" date="2021-02" db="EMBL/GenBank/DDBJ databases">
        <authorList>
            <person name="Dougan E. K."/>
            <person name="Rhodes N."/>
            <person name="Thang M."/>
            <person name="Chan C."/>
        </authorList>
    </citation>
    <scope>NUCLEOTIDE SEQUENCE</scope>
</reference>
<organism evidence="3 4">
    <name type="scientific">Polarella glacialis</name>
    <name type="common">Dinoflagellate</name>
    <dbReference type="NCBI Taxonomy" id="89957"/>
    <lineage>
        <taxon>Eukaryota</taxon>
        <taxon>Sar</taxon>
        <taxon>Alveolata</taxon>
        <taxon>Dinophyceae</taxon>
        <taxon>Suessiales</taxon>
        <taxon>Suessiaceae</taxon>
        <taxon>Polarella</taxon>
    </lineage>
</organism>
<evidence type="ECO:0000313" key="4">
    <source>
        <dbReference type="Proteomes" id="UP000654075"/>
    </source>
</evidence>
<comment type="caution">
    <text evidence="3">The sequence shown here is derived from an EMBL/GenBank/DDBJ whole genome shotgun (WGS) entry which is preliminary data.</text>
</comment>
<feature type="compositionally biased region" description="Polar residues" evidence="2">
    <location>
        <begin position="132"/>
        <end position="141"/>
    </location>
</feature>
<dbReference type="EMBL" id="CAJNNV010024819">
    <property type="protein sequence ID" value="CAE8610690.1"/>
    <property type="molecule type" value="Genomic_DNA"/>
</dbReference>
<evidence type="ECO:0000256" key="1">
    <source>
        <dbReference type="SAM" id="Coils"/>
    </source>
</evidence>
<dbReference type="AlphaFoldDB" id="A0A813FFP7"/>
<feature type="coiled-coil region" evidence="1">
    <location>
        <begin position="316"/>
        <end position="361"/>
    </location>
</feature>
<evidence type="ECO:0000256" key="2">
    <source>
        <dbReference type="SAM" id="MobiDB-lite"/>
    </source>
</evidence>
<feature type="region of interest" description="Disordered" evidence="2">
    <location>
        <begin position="94"/>
        <end position="144"/>
    </location>
</feature>
<sequence>MLCCRVQVKDLQQRVAEDSRDAQTCFSQLAQVVQLLESGGGRVPLKGEVDRARSLVTAARRSIRRIACGDVEGRAGEGNRSAGNSIVIASASSGQGAPTATASRASAAAAGTVSASDRRSSPRGRPRSPRGTVTNGGQSQPASGLAASAAVAVAEAEVRGAINGSNGSFGPGAASARSTSQARPKHELPRPKAAAAAANKEPIRARRGARVSTGGISAHDHDEVPMTPHTLSPVSTFGTLGGGGDHAHSSVASPVQSAAATCDRAQVAALSVQLEELQQHFFRQRDLLMVALRKGGSLEDKTSGLRDDLIRKDVIIHNLRQEQASQQQEAKQQQQLYEQQAQQQQQHLDQLQQVRQLQEMQEEVLIQQQCPAELTVLLEPEEVSRAEGARRNNLRWTAHRWSMGGFGNCPLRQLPGSAKLQVPNLRSCLRRCEAKGRTCNFASYLNVDILGVGRAQQIYPATVGKIGPVRLIVIALACWSCDVSLTVAPAALQQRRQSRTAKESRGSFRVLSASSIVAGNNSLKASSGVEVYITMDGMSGQKLLSFCGSGSDSNSEGAGGIYFAERCPLRKWSIELRKNTEEQCLRLRLSGHPRGMYLAARDRMVSLIPWSELNSTQTNSCWFFGYKQSMNRLLPWRMADKARDLGEVRHRVQRTHVWVIASKKYQGTLDRLVRNLNAARDPVRLHIQRTNDYKDVQSPGFAGIGAAQPFHRMFLHHNYIKAQALFQQLLMGASLGVNDDNSAPVHVFIDLDVQVFPGWTRVVRSCVVESDELFKKCESWHPHCKKNIGVADVCFSPRSGFFTVKRYSMANSGVIVSRGGSEGATACFSAVLARNQMFAVFSHLFPHFSAGAFVEPDQTSFTIVLNQARQSASPRAFRWGIYNPTLLHSGMYTSETPLSTVLHHATGSDAKLSEKILLLDAEEAFFAEFGHVCDTLGPGGVFLAEGPLRAECLFLRAEDPHFNYERPAIPWYSIYQEFMAEEIVMQMLPRRHINYGGLQSNAYLAQRKAGITR</sequence>
<keyword evidence="1" id="KW-0175">Coiled coil</keyword>
<feature type="region of interest" description="Disordered" evidence="2">
    <location>
        <begin position="162"/>
        <end position="206"/>
    </location>
</feature>
<dbReference type="Proteomes" id="UP000654075">
    <property type="component" value="Unassembled WGS sequence"/>
</dbReference>
<protein>
    <submittedName>
        <fullName evidence="3">Uncharacterized protein</fullName>
    </submittedName>
</protein>
<name>A0A813FFP7_POLGL</name>
<accession>A0A813FFP7</accession>
<feature type="compositionally biased region" description="Low complexity" evidence="2">
    <location>
        <begin position="97"/>
        <end position="115"/>
    </location>
</feature>